<accession>W3XJX7</accession>
<feature type="compositionally biased region" description="Low complexity" evidence="3">
    <location>
        <begin position="132"/>
        <end position="141"/>
    </location>
</feature>
<evidence type="ECO:0000259" key="4">
    <source>
        <dbReference type="PROSITE" id="PS51253"/>
    </source>
</evidence>
<feature type="region of interest" description="Disordered" evidence="3">
    <location>
        <begin position="304"/>
        <end position="333"/>
    </location>
</feature>
<proteinExistence type="predicted"/>
<feature type="region of interest" description="Disordered" evidence="3">
    <location>
        <begin position="423"/>
        <end position="501"/>
    </location>
</feature>
<dbReference type="InterPro" id="IPR007889">
    <property type="entry name" value="HTH_Psq"/>
</dbReference>
<evidence type="ECO:0000256" key="2">
    <source>
        <dbReference type="ARBA" id="ARBA00023242"/>
    </source>
</evidence>
<dbReference type="PANTHER" id="PTHR19303:SF70">
    <property type="entry name" value="HTH CENPB-TYPE DOMAIN-CONTAINING PROTEIN"/>
    <property type="match status" value="1"/>
</dbReference>
<evidence type="ECO:0000256" key="3">
    <source>
        <dbReference type="SAM" id="MobiDB-lite"/>
    </source>
</evidence>
<dbReference type="InParanoid" id="W3XJX7"/>
<dbReference type="AlphaFoldDB" id="W3XJX7"/>
<reference evidence="6" key="1">
    <citation type="journal article" date="2015" name="BMC Genomics">
        <title>Genomic and transcriptomic analysis of the endophytic fungus Pestalotiopsis fici reveals its lifestyle and high potential for synthesis of natural products.</title>
        <authorList>
            <person name="Wang X."/>
            <person name="Zhang X."/>
            <person name="Liu L."/>
            <person name="Xiang M."/>
            <person name="Wang W."/>
            <person name="Sun X."/>
            <person name="Che Y."/>
            <person name="Guo L."/>
            <person name="Liu G."/>
            <person name="Guo L."/>
            <person name="Wang C."/>
            <person name="Yin W.B."/>
            <person name="Stadler M."/>
            <person name="Zhang X."/>
            <person name="Liu X."/>
        </authorList>
    </citation>
    <scope>NUCLEOTIDE SEQUENCE [LARGE SCALE GENOMIC DNA]</scope>
    <source>
        <strain evidence="6">W106-1 / CGMCC3.15140</strain>
    </source>
</reference>
<feature type="compositionally biased region" description="Polar residues" evidence="3">
    <location>
        <begin position="102"/>
        <end position="120"/>
    </location>
</feature>
<dbReference type="RefSeq" id="XP_007830554.1">
    <property type="nucleotide sequence ID" value="XM_007832363.1"/>
</dbReference>
<feature type="region of interest" description="Disordered" evidence="3">
    <location>
        <begin position="55"/>
        <end position="86"/>
    </location>
</feature>
<dbReference type="InterPro" id="IPR009057">
    <property type="entry name" value="Homeodomain-like_sf"/>
</dbReference>
<feature type="compositionally biased region" description="Low complexity" evidence="3">
    <location>
        <begin position="471"/>
        <end position="496"/>
    </location>
</feature>
<dbReference type="OrthoDB" id="9909311at2759"/>
<dbReference type="PANTHER" id="PTHR19303">
    <property type="entry name" value="TRANSPOSON"/>
    <property type="match status" value="1"/>
</dbReference>
<dbReference type="OMA" id="QWPSMLT"/>
<dbReference type="InterPro" id="IPR006600">
    <property type="entry name" value="HTH_CenpB_DNA-bd_dom"/>
</dbReference>
<dbReference type="SMART" id="SM00674">
    <property type="entry name" value="CENPB"/>
    <property type="match status" value="1"/>
</dbReference>
<feature type="region of interest" description="Disordered" evidence="3">
    <location>
        <begin position="102"/>
        <end position="149"/>
    </location>
</feature>
<dbReference type="SUPFAM" id="SSF46689">
    <property type="entry name" value="Homeodomain-like"/>
    <property type="match status" value="2"/>
</dbReference>
<dbReference type="Gene3D" id="1.10.10.60">
    <property type="entry name" value="Homeodomain-like"/>
    <property type="match status" value="2"/>
</dbReference>
<dbReference type="GO" id="GO:0003677">
    <property type="term" value="F:DNA binding"/>
    <property type="evidence" value="ECO:0007669"/>
    <property type="project" value="UniProtKB-KW"/>
</dbReference>
<dbReference type="Pfam" id="PF04218">
    <property type="entry name" value="CENP-B_N"/>
    <property type="match status" value="1"/>
</dbReference>
<organism evidence="5 6">
    <name type="scientific">Pestalotiopsis fici (strain W106-1 / CGMCC3.15140)</name>
    <dbReference type="NCBI Taxonomy" id="1229662"/>
    <lineage>
        <taxon>Eukaryota</taxon>
        <taxon>Fungi</taxon>
        <taxon>Dikarya</taxon>
        <taxon>Ascomycota</taxon>
        <taxon>Pezizomycotina</taxon>
        <taxon>Sordariomycetes</taxon>
        <taxon>Xylariomycetidae</taxon>
        <taxon>Amphisphaeriales</taxon>
        <taxon>Sporocadaceae</taxon>
        <taxon>Pestalotiopsis</taxon>
    </lineage>
</organism>
<evidence type="ECO:0000313" key="5">
    <source>
        <dbReference type="EMBL" id="ETS85757.1"/>
    </source>
</evidence>
<evidence type="ECO:0000256" key="1">
    <source>
        <dbReference type="ARBA" id="ARBA00023125"/>
    </source>
</evidence>
<protein>
    <recommendedName>
        <fullName evidence="4">HTH CENPB-type domain-containing protein</fullName>
    </recommendedName>
</protein>
<dbReference type="Pfam" id="PF03221">
    <property type="entry name" value="HTH_Tnp_Tc5"/>
    <property type="match status" value="1"/>
</dbReference>
<dbReference type="GO" id="GO:0005634">
    <property type="term" value="C:nucleus"/>
    <property type="evidence" value="ECO:0007669"/>
    <property type="project" value="TreeGrafter"/>
</dbReference>
<dbReference type="InterPro" id="IPR050863">
    <property type="entry name" value="CenT-Element_Derived"/>
</dbReference>
<dbReference type="Proteomes" id="UP000030651">
    <property type="component" value="Unassembled WGS sequence"/>
</dbReference>
<gene>
    <name evidence="5" type="ORF">PFICI_03782</name>
</gene>
<keyword evidence="1" id="KW-0238">DNA-binding</keyword>
<dbReference type="eggNOG" id="ENOG502S9FS">
    <property type="taxonomic scope" value="Eukaryota"/>
</dbReference>
<keyword evidence="6" id="KW-1185">Reference proteome</keyword>
<feature type="compositionally biased region" description="Polar residues" evidence="3">
    <location>
        <begin position="423"/>
        <end position="444"/>
    </location>
</feature>
<dbReference type="HOGENOM" id="CLU_021861_1_0_1"/>
<dbReference type="EMBL" id="KI912110">
    <property type="protein sequence ID" value="ETS85757.1"/>
    <property type="molecule type" value="Genomic_DNA"/>
</dbReference>
<dbReference type="KEGG" id="pfy:PFICI_03782"/>
<dbReference type="GeneID" id="19268795"/>
<dbReference type="PROSITE" id="PS51253">
    <property type="entry name" value="HTH_CENPB"/>
    <property type="match status" value="1"/>
</dbReference>
<sequence>MISSSSSGMDQDSHLAMDSSYSNDHWNSMNPYSQISISPSGGEYYMPSNYHGLPSESINSSHMAPPPIPHQLQPSHHQQQHHQGGHYTNQLPHQLLIHPQNTTSQVSWPSLRTNPSQSYGNAPIRIPPRATPPLKQQPKLPSLTTSTPRKTLTNEDRRRMCQYAEDHPNVKQTEIGLKFGVERSTVSKVLRKKDQYLNQDDRAGSPVKKPNKGKNAGELERTLLNWARNQLRKGILVSDEELEKQAKAFFAVTGSSDDPAKMINKNWLEKFKQKNGLGRGKQIRRASETAIPDDAKLSTESPIISASQTPGGISPVSPIESGTPPVVSATPSNEGLEPATGFSGFESTQYKHSQNAATLDSAIADPASGSFSAGAFSPNSQFTFSPDPNSGLFDPQRLPLEADAFHRPRSQTFPTLDIEFVQQQSSEPPTPKYSASATAPSSALDSPAHEIPTQPFGVDSTISPILHHSRSSSSLGGRSIHTPILPSAAVSSPSSPTQEDARRAADTLLNFMQGHGLTNSDEFATIMRLTEKLRIHQQQHQTFKPLLPAGMMGGLTRIPEGDAEMSNNAAHMVKDEAMMTG</sequence>
<name>W3XJX7_PESFW</name>
<evidence type="ECO:0000313" key="6">
    <source>
        <dbReference type="Proteomes" id="UP000030651"/>
    </source>
</evidence>
<feature type="region of interest" description="Disordered" evidence="3">
    <location>
        <begin position="198"/>
        <end position="218"/>
    </location>
</feature>
<keyword evidence="2" id="KW-0539">Nucleus</keyword>
<feature type="domain" description="HTH CENPB-type" evidence="4">
    <location>
        <begin position="207"/>
        <end position="281"/>
    </location>
</feature>